<dbReference type="PROSITE" id="PS51746">
    <property type="entry name" value="PPM_2"/>
    <property type="match status" value="1"/>
</dbReference>
<proteinExistence type="predicted"/>
<accession>A0A6J4MZS2</accession>
<dbReference type="SUPFAM" id="SSF81606">
    <property type="entry name" value="PP2C-like"/>
    <property type="match status" value="1"/>
</dbReference>
<dbReference type="AlphaFoldDB" id="A0A6J4MZS2"/>
<dbReference type="SMART" id="SM00331">
    <property type="entry name" value="PP2C_SIG"/>
    <property type="match status" value="1"/>
</dbReference>
<protein>
    <submittedName>
        <fullName evidence="3">Serine phosphatase RsbU, regulator of sigma subunit</fullName>
    </submittedName>
</protein>
<feature type="domain" description="PPM-type phosphatase" evidence="2">
    <location>
        <begin position="192"/>
        <end position="412"/>
    </location>
</feature>
<dbReference type="Pfam" id="PF07228">
    <property type="entry name" value="SpoIIE"/>
    <property type="match status" value="1"/>
</dbReference>
<dbReference type="PANTHER" id="PTHR43156">
    <property type="entry name" value="STAGE II SPORULATION PROTEIN E-RELATED"/>
    <property type="match status" value="1"/>
</dbReference>
<keyword evidence="1" id="KW-0378">Hydrolase</keyword>
<dbReference type="InterPro" id="IPR001932">
    <property type="entry name" value="PPM-type_phosphatase-like_dom"/>
</dbReference>
<name>A0A6J4MZS2_9ACTN</name>
<dbReference type="EMBL" id="CADCUM010000031">
    <property type="protein sequence ID" value="CAA9371080.1"/>
    <property type="molecule type" value="Genomic_DNA"/>
</dbReference>
<evidence type="ECO:0000259" key="2">
    <source>
        <dbReference type="PROSITE" id="PS51746"/>
    </source>
</evidence>
<dbReference type="Gene3D" id="3.60.40.10">
    <property type="entry name" value="PPM-type phosphatase domain"/>
    <property type="match status" value="1"/>
</dbReference>
<reference evidence="3" key="1">
    <citation type="submission" date="2020-02" db="EMBL/GenBank/DDBJ databases">
        <authorList>
            <person name="Meier V. D."/>
        </authorList>
    </citation>
    <scope>NUCLEOTIDE SEQUENCE</scope>
    <source>
        <strain evidence="3">AVDCRST_MAG32</strain>
    </source>
</reference>
<organism evidence="3">
    <name type="scientific">uncultured Nocardioides sp</name>
    <dbReference type="NCBI Taxonomy" id="198441"/>
    <lineage>
        <taxon>Bacteria</taxon>
        <taxon>Bacillati</taxon>
        <taxon>Actinomycetota</taxon>
        <taxon>Actinomycetes</taxon>
        <taxon>Propionibacteriales</taxon>
        <taxon>Nocardioidaceae</taxon>
        <taxon>Nocardioides</taxon>
        <taxon>environmental samples</taxon>
    </lineage>
</organism>
<dbReference type="PANTHER" id="PTHR43156:SF2">
    <property type="entry name" value="STAGE II SPORULATION PROTEIN E"/>
    <property type="match status" value="1"/>
</dbReference>
<sequence>MTRDHTDGSGHVRLSDHERALARLMRGAHLAGDHDLPRLFEEYAASIGVTPIRLYLVDLQQRVLVPFLGPAGPGKDENPETLSVDATLAGRGYQRVEILTQPLDRGRVRVWVPLLDGTERLGMLAATLPGAEDLDAHDGAMRTRLMTFAALAAELVMTKTLYGDTVVRLRRTAPMGLAAETQWSMLPPLTFSNGQVTISGGLEPAYEVGGDTVDYAVDARTAHLAIFDGMGHGLRSSQLAAMAVASYRNARRTGQDLTRTVRLVDEAISLSFGGEAFLTGLLAELDCESGRFTWISAGHPAPLLLRDGGVLKELHVEPSLPLGLSGLLDERPSIGTESLEPGDMVLLYSDGVVDARSPTGQFFGIDRLVGLVTRHLGAGLPAPETMRRVITSLLDHQQGQLDDDASLLLVQFRPDGTALLP</sequence>
<gene>
    <name evidence="3" type="ORF">AVDCRST_MAG32-569</name>
</gene>
<dbReference type="GO" id="GO:0016791">
    <property type="term" value="F:phosphatase activity"/>
    <property type="evidence" value="ECO:0007669"/>
    <property type="project" value="TreeGrafter"/>
</dbReference>
<evidence type="ECO:0000256" key="1">
    <source>
        <dbReference type="ARBA" id="ARBA00022801"/>
    </source>
</evidence>
<evidence type="ECO:0000313" key="3">
    <source>
        <dbReference type="EMBL" id="CAA9371080.1"/>
    </source>
</evidence>
<dbReference type="InterPro" id="IPR036457">
    <property type="entry name" value="PPM-type-like_dom_sf"/>
</dbReference>
<dbReference type="InterPro" id="IPR052016">
    <property type="entry name" value="Bact_Sigma-Reg"/>
</dbReference>